<organism evidence="6">
    <name type="scientific">viral metagenome</name>
    <dbReference type="NCBI Taxonomy" id="1070528"/>
    <lineage>
        <taxon>unclassified sequences</taxon>
        <taxon>metagenomes</taxon>
        <taxon>organismal metagenomes</taxon>
    </lineage>
</organism>
<evidence type="ECO:0000256" key="3">
    <source>
        <dbReference type="ARBA" id="ARBA00022806"/>
    </source>
</evidence>
<evidence type="ECO:0000256" key="2">
    <source>
        <dbReference type="ARBA" id="ARBA00022801"/>
    </source>
</evidence>
<dbReference type="InterPro" id="IPR027417">
    <property type="entry name" value="P-loop_NTPase"/>
</dbReference>
<accession>A0A6C0DAK2</accession>
<dbReference type="GO" id="GO:0003677">
    <property type="term" value="F:DNA binding"/>
    <property type="evidence" value="ECO:0007669"/>
    <property type="project" value="InterPro"/>
</dbReference>
<keyword evidence="2" id="KW-0378">Hydrolase</keyword>
<evidence type="ECO:0000256" key="1">
    <source>
        <dbReference type="ARBA" id="ARBA00022741"/>
    </source>
</evidence>
<dbReference type="GO" id="GO:0016787">
    <property type="term" value="F:hydrolase activity"/>
    <property type="evidence" value="ECO:0007669"/>
    <property type="project" value="UniProtKB-KW"/>
</dbReference>
<keyword evidence="4" id="KW-0067">ATP-binding</keyword>
<dbReference type="PANTHER" id="PTHR11274:SF0">
    <property type="entry name" value="GENERAL TRANSCRIPTION AND DNA REPAIR FACTOR IIH HELICASE SUBUNIT XPB"/>
    <property type="match status" value="1"/>
</dbReference>
<dbReference type="PROSITE" id="PS51192">
    <property type="entry name" value="HELICASE_ATP_BIND_1"/>
    <property type="match status" value="1"/>
</dbReference>
<dbReference type="AlphaFoldDB" id="A0A6C0DAK2"/>
<dbReference type="PANTHER" id="PTHR11274">
    <property type="entry name" value="RAD25/XP-B DNA REPAIR HELICASE"/>
    <property type="match status" value="1"/>
</dbReference>
<reference evidence="6" key="1">
    <citation type="journal article" date="2020" name="Nature">
        <title>Giant virus diversity and host interactions through global metagenomics.</title>
        <authorList>
            <person name="Schulz F."/>
            <person name="Roux S."/>
            <person name="Paez-Espino D."/>
            <person name="Jungbluth S."/>
            <person name="Walsh D.A."/>
            <person name="Denef V.J."/>
            <person name="McMahon K.D."/>
            <person name="Konstantinidis K.T."/>
            <person name="Eloe-Fadrosh E.A."/>
            <person name="Kyrpides N.C."/>
            <person name="Woyke T."/>
        </authorList>
    </citation>
    <scope>NUCLEOTIDE SEQUENCE</scope>
    <source>
        <strain evidence="6">GVMAG-M-3300023174-131</strain>
    </source>
</reference>
<dbReference type="GO" id="GO:0005524">
    <property type="term" value="F:ATP binding"/>
    <property type="evidence" value="ECO:0007669"/>
    <property type="project" value="UniProtKB-KW"/>
</dbReference>
<dbReference type="GO" id="GO:0004386">
    <property type="term" value="F:helicase activity"/>
    <property type="evidence" value="ECO:0007669"/>
    <property type="project" value="UniProtKB-KW"/>
</dbReference>
<dbReference type="SUPFAM" id="SSF52540">
    <property type="entry name" value="P-loop containing nucleoside triphosphate hydrolases"/>
    <property type="match status" value="2"/>
</dbReference>
<dbReference type="CDD" id="cd17926">
    <property type="entry name" value="DEXHc_RE"/>
    <property type="match status" value="1"/>
</dbReference>
<dbReference type="InterPro" id="IPR050615">
    <property type="entry name" value="ATP-dep_DNA_Helicase"/>
</dbReference>
<dbReference type="EMBL" id="MN739567">
    <property type="protein sequence ID" value="QHT13410.1"/>
    <property type="molecule type" value="Genomic_DNA"/>
</dbReference>
<dbReference type="InterPro" id="IPR006935">
    <property type="entry name" value="Helicase/UvrB_N"/>
</dbReference>
<dbReference type="Pfam" id="PF04851">
    <property type="entry name" value="ResIII"/>
    <property type="match status" value="1"/>
</dbReference>
<proteinExistence type="predicted"/>
<sequence>MISTKNILAKEGYLIHKKSNSELIEGIKNELTVSPYLTYNKNIKPETFPVYLENNKYLCIPKYYGLEKYGMPPINKELNGLHIPIEFKGKLRPKQIDIVDKVLSKLQSGDGGLLSLGCGQGKTILALYVASILKVKTLVIVHKSFLLNQWLQRAKEFTNADVGIIQQNKVEIEDKQIVIGMLQSIAKDKYDSDTFRDFGFVIFDEAHHAPSKYFSKALPIIACKKTLALSATPNRTDKLEKVLYWYFGNIIYKAPTEIINNVVVKIIKYNIKHPNFKEYKQNYGQEVNRPKTINKLIEIEIRNKYIISLILELIEEDGRKLLILSDRVEHLKILKDLLDPYEVTTTSFYIGGLKQKVLDEAEKAQVIFATYSMASEALDIPDLNTLLMVTPRKEIEQAVGRITRRTDHPVQPIIIDLVDQLPSFSRQSQHRGKFYNKKGFIVKIIETEENEIINETIQEEIVVESKDFTNDEFLD</sequence>
<dbReference type="Gene3D" id="3.40.50.300">
    <property type="entry name" value="P-loop containing nucleotide triphosphate hydrolases"/>
    <property type="match status" value="2"/>
</dbReference>
<name>A0A6C0DAK2_9ZZZZ</name>
<protein>
    <recommendedName>
        <fullName evidence="5">Helicase ATP-binding domain-containing protein</fullName>
    </recommendedName>
</protein>
<keyword evidence="3" id="KW-0347">Helicase</keyword>
<dbReference type="SMART" id="SM00487">
    <property type="entry name" value="DEXDc"/>
    <property type="match status" value="1"/>
</dbReference>
<feature type="domain" description="Helicase ATP-binding" evidence="5">
    <location>
        <begin position="103"/>
        <end position="251"/>
    </location>
</feature>
<evidence type="ECO:0000256" key="4">
    <source>
        <dbReference type="ARBA" id="ARBA00022840"/>
    </source>
</evidence>
<evidence type="ECO:0000259" key="5">
    <source>
        <dbReference type="PROSITE" id="PS51192"/>
    </source>
</evidence>
<dbReference type="InterPro" id="IPR014001">
    <property type="entry name" value="Helicase_ATP-bd"/>
</dbReference>
<evidence type="ECO:0000313" key="6">
    <source>
        <dbReference type="EMBL" id="QHT13410.1"/>
    </source>
</evidence>
<keyword evidence="1" id="KW-0547">Nucleotide-binding</keyword>